<evidence type="ECO:0000313" key="3">
    <source>
        <dbReference type="Proteomes" id="UP000297527"/>
    </source>
</evidence>
<evidence type="ECO:0000313" key="2">
    <source>
        <dbReference type="EMBL" id="TGO63261.1"/>
    </source>
</evidence>
<feature type="compositionally biased region" description="Basic and acidic residues" evidence="1">
    <location>
        <begin position="96"/>
        <end position="109"/>
    </location>
</feature>
<comment type="caution">
    <text evidence="2">The sequence shown here is derived from an EMBL/GenBank/DDBJ whole genome shotgun (WGS) entry which is preliminary data.</text>
</comment>
<dbReference type="AlphaFoldDB" id="A0A4Z1INW2"/>
<dbReference type="Proteomes" id="UP000297527">
    <property type="component" value="Unassembled WGS sequence"/>
</dbReference>
<keyword evidence="3" id="KW-1185">Reference proteome</keyword>
<organism evidence="2 3">
    <name type="scientific">Botryotinia convoluta</name>
    <dbReference type="NCBI Taxonomy" id="54673"/>
    <lineage>
        <taxon>Eukaryota</taxon>
        <taxon>Fungi</taxon>
        <taxon>Dikarya</taxon>
        <taxon>Ascomycota</taxon>
        <taxon>Pezizomycotina</taxon>
        <taxon>Leotiomycetes</taxon>
        <taxon>Helotiales</taxon>
        <taxon>Sclerotiniaceae</taxon>
        <taxon>Botryotinia</taxon>
    </lineage>
</organism>
<dbReference type="EMBL" id="PQXN01000014">
    <property type="protein sequence ID" value="TGO63261.1"/>
    <property type="molecule type" value="Genomic_DNA"/>
</dbReference>
<dbReference type="OrthoDB" id="3529441at2759"/>
<reference evidence="2 3" key="1">
    <citation type="submission" date="2017-12" db="EMBL/GenBank/DDBJ databases">
        <title>Comparative genomics of Botrytis spp.</title>
        <authorList>
            <person name="Valero-Jimenez C.A."/>
            <person name="Tapia P."/>
            <person name="Veloso J."/>
            <person name="Silva-Moreno E."/>
            <person name="Staats M."/>
            <person name="Valdes J.H."/>
            <person name="Van Kan J.A.L."/>
        </authorList>
    </citation>
    <scope>NUCLEOTIDE SEQUENCE [LARGE SCALE GENOMIC DNA]</scope>
    <source>
        <strain evidence="2 3">MUCL11595</strain>
    </source>
</reference>
<feature type="compositionally biased region" description="Acidic residues" evidence="1">
    <location>
        <begin position="78"/>
        <end position="92"/>
    </location>
</feature>
<proteinExistence type="predicted"/>
<feature type="region of interest" description="Disordered" evidence="1">
    <location>
        <begin position="75"/>
        <end position="109"/>
    </location>
</feature>
<name>A0A4Z1INW2_9HELO</name>
<evidence type="ECO:0000256" key="1">
    <source>
        <dbReference type="SAM" id="MobiDB-lite"/>
    </source>
</evidence>
<sequence>MPGAWEDSNNESFSADDIDMIYPEITAIKMRRPSRSPDFEMHDCPHEPQFGRYDTETGELDLCSCLDENGYECKKEDMNDDGSELENEDESINDSNQHEEEQKEEGVSKGEFEFSCGAEYYCLNCNRKYSVETSAT</sequence>
<protein>
    <submittedName>
        <fullName evidence="2">Uncharacterized protein</fullName>
    </submittedName>
</protein>
<accession>A0A4Z1INW2</accession>
<gene>
    <name evidence="2" type="ORF">BCON_0014g00500</name>
</gene>